<feature type="domain" description="RecJ OB" evidence="2">
    <location>
        <begin position="54"/>
        <end position="153"/>
    </location>
</feature>
<protein>
    <submittedName>
        <fullName evidence="3">Single-stranded-DNA-specific exonuclease RecJ</fullName>
        <ecNumber evidence="3">3.1.-.-</ecNumber>
    </submittedName>
</protein>
<reference evidence="3" key="1">
    <citation type="submission" date="2016-10" db="EMBL/GenBank/DDBJ databases">
        <authorList>
            <person name="de Groot N.N."/>
        </authorList>
    </citation>
    <scope>NUCLEOTIDE SEQUENCE</scope>
</reference>
<dbReference type="PANTHER" id="PTHR30255">
    <property type="entry name" value="SINGLE-STRANDED-DNA-SPECIFIC EXONUCLEASE RECJ"/>
    <property type="match status" value="1"/>
</dbReference>
<dbReference type="AlphaFoldDB" id="A0A1W1DFI7"/>
<organism evidence="3">
    <name type="scientific">hydrothermal vent metagenome</name>
    <dbReference type="NCBI Taxonomy" id="652676"/>
    <lineage>
        <taxon>unclassified sequences</taxon>
        <taxon>metagenomes</taxon>
        <taxon>ecological metagenomes</taxon>
    </lineage>
</organism>
<dbReference type="Gene3D" id="2.40.50.460">
    <property type="match status" value="1"/>
</dbReference>
<sequence length="159" mass="17817">MDRQNPGLILKFGGHAMAAGLSIKPENFWTFKRAFSEAIKQHLDAKIPAVELLTDGELEAFDISLDNAQLLVDSGPWGQGFEEPIFFGNFEIIEQKVVGEKHLKCRLKLIGEKFVHDAIAFFQAPIDSKQVLVAYKLSINTWRGNSDLQLMVEQITASE</sequence>
<proteinExistence type="predicted"/>
<dbReference type="GO" id="GO:0004527">
    <property type="term" value="F:exonuclease activity"/>
    <property type="evidence" value="ECO:0007669"/>
    <property type="project" value="UniProtKB-KW"/>
</dbReference>
<dbReference type="PANTHER" id="PTHR30255:SF2">
    <property type="entry name" value="SINGLE-STRANDED-DNA-SPECIFIC EXONUCLEASE RECJ"/>
    <property type="match status" value="1"/>
</dbReference>
<accession>A0A1W1DFI7</accession>
<keyword evidence="3" id="KW-0540">Nuclease</keyword>
<dbReference type="InterPro" id="IPR038763">
    <property type="entry name" value="DHH_sf"/>
</dbReference>
<keyword evidence="1 3" id="KW-0378">Hydrolase</keyword>
<dbReference type="Pfam" id="PF17768">
    <property type="entry name" value="RecJ_OB"/>
    <property type="match status" value="1"/>
</dbReference>
<dbReference type="EMBL" id="FPHU01000027">
    <property type="protein sequence ID" value="SFV80001.1"/>
    <property type="molecule type" value="Genomic_DNA"/>
</dbReference>
<dbReference type="InterPro" id="IPR041122">
    <property type="entry name" value="RecJ_OB"/>
</dbReference>
<name>A0A1W1DFI7_9ZZZZ</name>
<gene>
    <name evidence="3" type="ORF">MNB_SUP05-13-411</name>
</gene>
<evidence type="ECO:0000259" key="2">
    <source>
        <dbReference type="Pfam" id="PF17768"/>
    </source>
</evidence>
<evidence type="ECO:0000313" key="3">
    <source>
        <dbReference type="EMBL" id="SFV80001.1"/>
    </source>
</evidence>
<evidence type="ECO:0000256" key="1">
    <source>
        <dbReference type="ARBA" id="ARBA00022801"/>
    </source>
</evidence>
<dbReference type="InterPro" id="IPR051673">
    <property type="entry name" value="SSDNA_exonuclease_RecJ"/>
</dbReference>
<dbReference type="EC" id="3.1.-.-" evidence="3"/>
<keyword evidence="3" id="KW-0269">Exonuclease</keyword>
<dbReference type="SUPFAM" id="SSF64182">
    <property type="entry name" value="DHH phosphoesterases"/>
    <property type="match status" value="1"/>
</dbReference>